<dbReference type="PANTHER" id="PTHR33376">
    <property type="match status" value="1"/>
</dbReference>
<dbReference type="HOGENOM" id="CLU_036176_2_0_7"/>
<reference evidence="2 3" key="1">
    <citation type="journal article" date="2014" name="Nature">
        <title>An environmental bacterial taxon with a large and distinct metabolic repertoire.</title>
        <authorList>
            <person name="Wilson M.C."/>
            <person name="Mori T."/>
            <person name="Ruckert C."/>
            <person name="Uria A.R."/>
            <person name="Helf M.J."/>
            <person name="Takada K."/>
            <person name="Gernert C."/>
            <person name="Steffens U.A."/>
            <person name="Heycke N."/>
            <person name="Schmitt S."/>
            <person name="Rinke C."/>
            <person name="Helfrich E.J."/>
            <person name="Brachmann A.O."/>
            <person name="Gurgui C."/>
            <person name="Wakimoto T."/>
            <person name="Kracht M."/>
            <person name="Crusemann M."/>
            <person name="Hentschel U."/>
            <person name="Abe I."/>
            <person name="Matsunaga S."/>
            <person name="Kalinowski J."/>
            <person name="Takeyama H."/>
            <person name="Piel J."/>
        </authorList>
    </citation>
    <scope>NUCLEOTIDE SEQUENCE [LARGE SCALE GENOMIC DNA]</scope>
    <source>
        <strain evidence="3">TSY2</strain>
    </source>
</reference>
<dbReference type="NCBIfam" id="NF037995">
    <property type="entry name" value="TRAP_S1"/>
    <property type="match status" value="1"/>
</dbReference>
<keyword evidence="3" id="KW-1185">Reference proteome</keyword>
<dbReference type="Gene3D" id="3.40.190.170">
    <property type="entry name" value="Bacterial extracellular solute-binding protein, family 7"/>
    <property type="match status" value="1"/>
</dbReference>
<protein>
    <recommendedName>
        <fullName evidence="4">C4-dicarboxylate ABC transporter substrate-binding protein</fullName>
    </recommendedName>
</protein>
<keyword evidence="1" id="KW-0732">Signal</keyword>
<dbReference type="CDD" id="cd13665">
    <property type="entry name" value="PBP2_TRAP_Dctp3_4"/>
    <property type="match status" value="1"/>
</dbReference>
<dbReference type="SUPFAM" id="SSF53850">
    <property type="entry name" value="Periplasmic binding protein-like II"/>
    <property type="match status" value="1"/>
</dbReference>
<evidence type="ECO:0000313" key="2">
    <source>
        <dbReference type="EMBL" id="ETX00770.1"/>
    </source>
</evidence>
<dbReference type="AlphaFoldDB" id="W4LSA6"/>
<dbReference type="EMBL" id="AZHX01001695">
    <property type="protein sequence ID" value="ETX00770.1"/>
    <property type="molecule type" value="Genomic_DNA"/>
</dbReference>
<dbReference type="InterPro" id="IPR018389">
    <property type="entry name" value="DctP_fam"/>
</dbReference>
<dbReference type="InterPro" id="IPR038404">
    <property type="entry name" value="TRAP_DctP_sf"/>
</dbReference>
<evidence type="ECO:0000313" key="3">
    <source>
        <dbReference type="Proteomes" id="UP000019140"/>
    </source>
</evidence>
<name>W4LSA6_9BACT</name>
<dbReference type="PANTHER" id="PTHR33376:SF15">
    <property type="entry name" value="BLL6794 PROTEIN"/>
    <property type="match status" value="1"/>
</dbReference>
<dbReference type="Proteomes" id="UP000019140">
    <property type="component" value="Unassembled WGS sequence"/>
</dbReference>
<evidence type="ECO:0008006" key="4">
    <source>
        <dbReference type="Google" id="ProtNLM"/>
    </source>
</evidence>
<accession>W4LSA6</accession>
<gene>
    <name evidence="2" type="ORF">ETSY2_38520</name>
</gene>
<proteinExistence type="predicted"/>
<organism evidence="2 3">
    <name type="scientific">Candidatus Entotheonella gemina</name>
    <dbReference type="NCBI Taxonomy" id="1429439"/>
    <lineage>
        <taxon>Bacteria</taxon>
        <taxon>Pseudomonadati</taxon>
        <taxon>Nitrospinota/Tectimicrobiota group</taxon>
        <taxon>Candidatus Tectimicrobiota</taxon>
        <taxon>Candidatus Entotheonellia</taxon>
        <taxon>Candidatus Entotheonellales</taxon>
        <taxon>Candidatus Entotheonellaceae</taxon>
        <taxon>Candidatus Entotheonella</taxon>
    </lineage>
</organism>
<evidence type="ECO:0000256" key="1">
    <source>
        <dbReference type="ARBA" id="ARBA00022729"/>
    </source>
</evidence>
<dbReference type="Pfam" id="PF03480">
    <property type="entry name" value="DctP"/>
    <property type="match status" value="1"/>
</dbReference>
<comment type="caution">
    <text evidence="2">The sequence shown here is derived from an EMBL/GenBank/DDBJ whole genome shotgun (WGS) entry which is preliminary data.</text>
</comment>
<dbReference type="GO" id="GO:0055085">
    <property type="term" value="P:transmembrane transport"/>
    <property type="evidence" value="ECO:0007669"/>
    <property type="project" value="InterPro"/>
</dbReference>
<sequence>MRPWTEDVARLTNRELTIRIYPGGELGKGPKAQYKRAVDGIADVTFGLQGYTSTLFPRTLLVELPGLAPDAMAATQMLWGAIDQIRTEYDRTHVLALWTNDRAVLMTRDKPVRTLDDLKGMKIRTPSKLQGEIIKALGATPVAMPVTRMYNALKTGVVDGLMVASSVIKSFKIGEVARYYTVGPFAHTAFFLVMNKGSYGKLTPDQRQIIDETTGRALSLKAAKVYEEAGAAALQHEADSGRGEIIRLPADEEQRWRAALQGVRDNTVKALEAKAIPAPAILSAMEAAGK</sequence>